<protein>
    <recommendedName>
        <fullName evidence="1">D-inositol 3-phosphate glycosyltransferase</fullName>
    </recommendedName>
</protein>
<dbReference type="EMBL" id="BAABDE010000052">
    <property type="protein sequence ID" value="GAA3849210.1"/>
    <property type="molecule type" value="Genomic_DNA"/>
</dbReference>
<dbReference type="RefSeq" id="WP_275768706.1">
    <property type="nucleotide sequence ID" value="NZ_BAABDE010000052.1"/>
</dbReference>
<dbReference type="SUPFAM" id="SSF53756">
    <property type="entry name" value="UDP-Glycosyltransferase/glycogen phosphorylase"/>
    <property type="match status" value="2"/>
</dbReference>
<dbReference type="InterPro" id="IPR028098">
    <property type="entry name" value="Glyco_trans_4-like_N"/>
</dbReference>
<organism evidence="5 6">
    <name type="scientific">Streptomyces coacervatus</name>
    <dbReference type="NCBI Taxonomy" id="647381"/>
    <lineage>
        <taxon>Bacteria</taxon>
        <taxon>Bacillati</taxon>
        <taxon>Actinomycetota</taxon>
        <taxon>Actinomycetes</taxon>
        <taxon>Kitasatosporales</taxon>
        <taxon>Streptomycetaceae</taxon>
        <taxon>Streptomyces</taxon>
    </lineage>
</organism>
<feature type="domain" description="Glycosyltransferase subfamily 4-like N-terminal" evidence="4">
    <location>
        <begin position="437"/>
        <end position="535"/>
    </location>
</feature>
<comment type="caution">
    <text evidence="5">The sequence shown here is derived from an EMBL/GenBank/DDBJ whole genome shotgun (WGS) entry which is preliminary data.</text>
</comment>
<sequence length="739" mass="81382">MTRTIKALVYGDVDLNLIDGSAVWAQSTVQALSLAGCETRLVLKSPVQTGRLTDPLAGLPGVTVVRPNEERLVSGQQGRPLSPVQASQLLARLDEDEPCDLLVLRGRRLVTRVVADGTFDGRIWAYLTDIPQSASEMTEEAREELARIAAVCAQLLCQTEELRCFLETWVPDACGRCVLSPPAVPEPGFPVPERGDTMHDPVRLVYTGKFAPRWNTLPMTRLPELLAGQGIRAELHTVGDKIHDDPAHPDFRSDMAQALRGGAPGVRHHGGQPREEAMRIAAGCDLGLGWRDPVLDASLELSTKVLEFGALGLPVVLNRTPAHEALLGSDYPLYVPGRATFDDAAEAVARAVREPGARRLAADRCRAVAGRYTLRGAAARWRSHLDLAFPSAPAVVAARSRPLRVGVAGHDLKFLTRLLDHFRALPGLDVRLDTWPALARHDPAASRELADWADVVVVEWCGPAAVWYSRHKRPGSRLVVRLHRFELDAEWPRQVDIDAVDRVVCVSPHYRRRAVACTGWPQSKVTVIPNWVDTHQLDRPKAPGAPFRLGMIGIAPSRKRLDLGLDVLEKLRARDRRWQLSVKSKPPWEYWWIWNKPEERAHYDAVLRRMQTLPLLEGAVVFDEFGPDVPGWLRRIGHVLSTSDDESFHLSPAEGMASGAVPALLPWPGADEIYDRRWIHDSSEAMAESIASLVEDEAGGAGPWREAGAVAREQAREGFALERVAEAWTALLVGSAAGL</sequence>
<evidence type="ECO:0000256" key="2">
    <source>
        <dbReference type="ARBA" id="ARBA00022676"/>
    </source>
</evidence>
<accession>A0ABP7JN13</accession>
<dbReference type="Proteomes" id="UP001501009">
    <property type="component" value="Unassembled WGS sequence"/>
</dbReference>
<keyword evidence="6" id="KW-1185">Reference proteome</keyword>
<keyword evidence="3" id="KW-0808">Transferase</keyword>
<dbReference type="PANTHER" id="PTHR12526">
    <property type="entry name" value="GLYCOSYLTRANSFERASE"/>
    <property type="match status" value="1"/>
</dbReference>
<name>A0ABP7JN13_9ACTN</name>
<evidence type="ECO:0000256" key="3">
    <source>
        <dbReference type="ARBA" id="ARBA00022679"/>
    </source>
</evidence>
<dbReference type="Gene3D" id="3.40.50.2000">
    <property type="entry name" value="Glycogen Phosphorylase B"/>
    <property type="match status" value="3"/>
</dbReference>
<evidence type="ECO:0000259" key="4">
    <source>
        <dbReference type="Pfam" id="PF13439"/>
    </source>
</evidence>
<evidence type="ECO:0000256" key="1">
    <source>
        <dbReference type="ARBA" id="ARBA00021292"/>
    </source>
</evidence>
<gene>
    <name evidence="5" type="ORF">GCM10022403_096080</name>
</gene>
<reference evidence="6" key="1">
    <citation type="journal article" date="2019" name="Int. J. Syst. Evol. Microbiol.">
        <title>The Global Catalogue of Microorganisms (GCM) 10K type strain sequencing project: providing services to taxonomists for standard genome sequencing and annotation.</title>
        <authorList>
            <consortium name="The Broad Institute Genomics Platform"/>
            <consortium name="The Broad Institute Genome Sequencing Center for Infectious Disease"/>
            <person name="Wu L."/>
            <person name="Ma J."/>
        </authorList>
    </citation>
    <scope>NUCLEOTIDE SEQUENCE [LARGE SCALE GENOMIC DNA]</scope>
    <source>
        <strain evidence="6">JCM 17138</strain>
    </source>
</reference>
<dbReference type="Pfam" id="PF13439">
    <property type="entry name" value="Glyco_transf_4"/>
    <property type="match status" value="1"/>
</dbReference>
<evidence type="ECO:0000313" key="5">
    <source>
        <dbReference type="EMBL" id="GAA3849210.1"/>
    </source>
</evidence>
<proteinExistence type="predicted"/>
<evidence type="ECO:0000313" key="6">
    <source>
        <dbReference type="Proteomes" id="UP001501009"/>
    </source>
</evidence>
<dbReference type="CDD" id="cd03801">
    <property type="entry name" value="GT4_PimA-like"/>
    <property type="match status" value="1"/>
</dbReference>
<keyword evidence="2" id="KW-0328">Glycosyltransferase</keyword>